<reference evidence="10 11" key="1">
    <citation type="submission" date="2019-01" db="EMBL/GenBank/DDBJ databases">
        <title>Genome sequence of the Antarctic species Gelidibacter gilvus ACAM 158(T).</title>
        <authorList>
            <person name="Bowman J.P."/>
        </authorList>
    </citation>
    <scope>NUCLEOTIDE SEQUENCE [LARGE SCALE GENOMIC DNA]</scope>
    <source>
        <strain evidence="10 11">IC158</strain>
    </source>
</reference>
<keyword evidence="8" id="KW-0812">Transmembrane</keyword>
<evidence type="ECO:0000313" key="11">
    <source>
        <dbReference type="Proteomes" id="UP000289792"/>
    </source>
</evidence>
<dbReference type="PANTHER" id="PTHR43000">
    <property type="entry name" value="DTDP-D-GLUCOSE 4,6-DEHYDRATASE-RELATED"/>
    <property type="match status" value="1"/>
</dbReference>
<evidence type="ECO:0000256" key="5">
    <source>
        <dbReference type="ARBA" id="ARBA00023027"/>
    </source>
</evidence>
<organism evidence="10 11">
    <name type="scientific">Gelidibacter gilvus</name>
    <dbReference type="NCBI Taxonomy" id="59602"/>
    <lineage>
        <taxon>Bacteria</taxon>
        <taxon>Pseudomonadati</taxon>
        <taxon>Bacteroidota</taxon>
        <taxon>Flavobacteriia</taxon>
        <taxon>Flavobacteriales</taxon>
        <taxon>Flavobacteriaceae</taxon>
        <taxon>Gelidibacter</taxon>
    </lineage>
</organism>
<dbReference type="AlphaFoldDB" id="A0A4Q0XJT2"/>
<keyword evidence="8" id="KW-0472">Membrane</keyword>
<dbReference type="InterPro" id="IPR016040">
    <property type="entry name" value="NAD(P)-bd_dom"/>
</dbReference>
<evidence type="ECO:0000256" key="4">
    <source>
        <dbReference type="ARBA" id="ARBA00011990"/>
    </source>
</evidence>
<name>A0A4Q0XJT2_9FLAO</name>
<dbReference type="Gene3D" id="3.90.25.10">
    <property type="entry name" value="UDP-galactose 4-epimerase, domain 1"/>
    <property type="match status" value="1"/>
</dbReference>
<evidence type="ECO:0000256" key="8">
    <source>
        <dbReference type="SAM" id="Phobius"/>
    </source>
</evidence>
<dbReference type="InterPro" id="IPR036291">
    <property type="entry name" value="NAD(P)-bd_dom_sf"/>
</dbReference>
<comment type="caution">
    <text evidence="10">The sequence shown here is derived from an EMBL/GenBank/DDBJ whole genome shotgun (WGS) entry which is preliminary data.</text>
</comment>
<keyword evidence="8" id="KW-1133">Transmembrane helix</keyword>
<dbReference type="NCBIfam" id="TIGR01181">
    <property type="entry name" value="dTDP_gluc_dehyt"/>
    <property type="match status" value="1"/>
</dbReference>
<keyword evidence="6 7" id="KW-0456">Lyase</keyword>
<keyword evidence="11" id="KW-1185">Reference proteome</keyword>
<feature type="transmembrane region" description="Helical" evidence="8">
    <location>
        <begin position="6"/>
        <end position="25"/>
    </location>
</feature>
<dbReference type="CDD" id="cd05246">
    <property type="entry name" value="dTDP_GD_SDR_e"/>
    <property type="match status" value="1"/>
</dbReference>
<keyword evidence="5" id="KW-0520">NAD</keyword>
<gene>
    <name evidence="10" type="primary">rfbB</name>
    <name evidence="10" type="ORF">ESZ48_01705</name>
</gene>
<dbReference type="FunFam" id="3.40.50.720:FF:000304">
    <property type="entry name" value="UDP-glucose 4,6-dehydratase"/>
    <property type="match status" value="1"/>
</dbReference>
<dbReference type="GO" id="GO:0009225">
    <property type="term" value="P:nucleotide-sugar metabolic process"/>
    <property type="evidence" value="ECO:0007669"/>
    <property type="project" value="InterPro"/>
</dbReference>
<evidence type="ECO:0000256" key="7">
    <source>
        <dbReference type="RuleBase" id="RU004473"/>
    </source>
</evidence>
<dbReference type="Gene3D" id="3.40.50.720">
    <property type="entry name" value="NAD(P)-binding Rossmann-like Domain"/>
    <property type="match status" value="1"/>
</dbReference>
<evidence type="ECO:0000256" key="2">
    <source>
        <dbReference type="ARBA" id="ARBA00001911"/>
    </source>
</evidence>
<dbReference type="OrthoDB" id="9801785at2"/>
<comment type="similarity">
    <text evidence="3 7">Belongs to the NAD(P)-dependent epimerase/dehydratase family. dTDP-glucose dehydratase subfamily.</text>
</comment>
<feature type="domain" description="NAD(P)-binding" evidence="9">
    <location>
        <begin position="8"/>
        <end position="323"/>
    </location>
</feature>
<accession>A0A4Q0XJT2</accession>
<comment type="cofactor">
    <cofactor evidence="2 7">
        <name>NAD(+)</name>
        <dbReference type="ChEBI" id="CHEBI:57540"/>
    </cofactor>
</comment>
<evidence type="ECO:0000256" key="3">
    <source>
        <dbReference type="ARBA" id="ARBA00008178"/>
    </source>
</evidence>
<protein>
    <recommendedName>
        <fullName evidence="4 7">dTDP-glucose 4,6-dehydratase</fullName>
        <ecNumber evidence="4 7">4.2.1.46</ecNumber>
    </recommendedName>
</protein>
<dbReference type="GO" id="GO:0008460">
    <property type="term" value="F:dTDP-glucose 4,6-dehydratase activity"/>
    <property type="evidence" value="ECO:0007669"/>
    <property type="project" value="UniProtKB-EC"/>
</dbReference>
<dbReference type="Proteomes" id="UP000289792">
    <property type="component" value="Unassembled WGS sequence"/>
</dbReference>
<dbReference type="SUPFAM" id="SSF51735">
    <property type="entry name" value="NAD(P)-binding Rossmann-fold domains"/>
    <property type="match status" value="1"/>
</dbReference>
<proteinExistence type="inferred from homology"/>
<dbReference type="InterPro" id="IPR005888">
    <property type="entry name" value="dTDP_Gluc_deHydtase"/>
</dbReference>
<dbReference type="EMBL" id="SDDZ01000001">
    <property type="protein sequence ID" value="RXJ52439.1"/>
    <property type="molecule type" value="Genomic_DNA"/>
</dbReference>
<evidence type="ECO:0000256" key="1">
    <source>
        <dbReference type="ARBA" id="ARBA00001539"/>
    </source>
</evidence>
<evidence type="ECO:0000256" key="6">
    <source>
        <dbReference type="ARBA" id="ARBA00023239"/>
    </source>
</evidence>
<sequence>MKGKTSILITGGAGFIGSHVVRLFLTKYPDHQMYNLDNLTYAGNLENLKDVENLPNYTFIKGDIVDQNFINEIFETYKFDKVIHLAAESHVDRSIEDPLAFVKTNVIGTMNLLNAFKMLWKDDFNGKLFYHISTDEVYGSLGQEGFFTEETPYDPNSPYSASKASSDHFVRAYGETYGLPYIISNCSNNYGPYQFPEKLIPLFINNILSGKSLPVYGDGNYTRDWLYVEDHAEAIDLIFHKGKINETYNIGGFNEWKNIDLINLLCDKMDLRLENDKGTSHKLITYVKDRPGHDLRYAIDANKLKKELGWEPSLTFEQGLAKTIDWYLENATWLKNVTTGAYQSYYKKQYS</sequence>
<dbReference type="EC" id="4.2.1.46" evidence="4 7"/>
<dbReference type="Pfam" id="PF16363">
    <property type="entry name" value="GDP_Man_Dehyd"/>
    <property type="match status" value="1"/>
</dbReference>
<dbReference type="RefSeq" id="WP_129015574.1">
    <property type="nucleotide sequence ID" value="NZ_SDDZ01000001.1"/>
</dbReference>
<comment type="catalytic activity">
    <reaction evidence="1 7">
        <text>dTDP-alpha-D-glucose = dTDP-4-dehydro-6-deoxy-alpha-D-glucose + H2O</text>
        <dbReference type="Rhea" id="RHEA:17221"/>
        <dbReference type="ChEBI" id="CHEBI:15377"/>
        <dbReference type="ChEBI" id="CHEBI:57477"/>
        <dbReference type="ChEBI" id="CHEBI:57649"/>
        <dbReference type="EC" id="4.2.1.46"/>
    </reaction>
</comment>
<evidence type="ECO:0000259" key="9">
    <source>
        <dbReference type="Pfam" id="PF16363"/>
    </source>
</evidence>
<evidence type="ECO:0000313" key="10">
    <source>
        <dbReference type="EMBL" id="RXJ52439.1"/>
    </source>
</evidence>